<accession>A0A382UV65</accession>
<protein>
    <recommendedName>
        <fullName evidence="3">tRNA-binding domain-containing protein</fullName>
    </recommendedName>
</protein>
<dbReference type="GO" id="GO:0000049">
    <property type="term" value="F:tRNA binding"/>
    <property type="evidence" value="ECO:0007669"/>
    <property type="project" value="UniProtKB-KW"/>
</dbReference>
<keyword evidence="2" id="KW-0694">RNA-binding</keyword>
<keyword evidence="1" id="KW-0820">tRNA-binding</keyword>
<dbReference type="EMBL" id="UINC01147044">
    <property type="protein sequence ID" value="SVD38134.1"/>
    <property type="molecule type" value="Genomic_DNA"/>
</dbReference>
<dbReference type="PANTHER" id="PTHR11586:SF37">
    <property type="entry name" value="TRNA-BINDING DOMAIN-CONTAINING PROTEIN"/>
    <property type="match status" value="1"/>
</dbReference>
<evidence type="ECO:0000259" key="3">
    <source>
        <dbReference type="PROSITE" id="PS50886"/>
    </source>
</evidence>
<organism evidence="4">
    <name type="scientific">marine metagenome</name>
    <dbReference type="NCBI Taxonomy" id="408172"/>
    <lineage>
        <taxon>unclassified sequences</taxon>
        <taxon>metagenomes</taxon>
        <taxon>ecological metagenomes</taxon>
    </lineage>
</organism>
<evidence type="ECO:0000256" key="1">
    <source>
        <dbReference type="ARBA" id="ARBA00022555"/>
    </source>
</evidence>
<evidence type="ECO:0000313" key="4">
    <source>
        <dbReference type="EMBL" id="SVD38134.1"/>
    </source>
</evidence>
<reference evidence="4" key="1">
    <citation type="submission" date="2018-05" db="EMBL/GenBank/DDBJ databases">
        <authorList>
            <person name="Lanie J.A."/>
            <person name="Ng W.-L."/>
            <person name="Kazmierczak K.M."/>
            <person name="Andrzejewski T.M."/>
            <person name="Davidsen T.M."/>
            <person name="Wayne K.J."/>
            <person name="Tettelin H."/>
            <person name="Glass J.I."/>
            <person name="Rusch D."/>
            <person name="Podicherti R."/>
            <person name="Tsui H.-C.T."/>
            <person name="Winkler M.E."/>
        </authorList>
    </citation>
    <scope>NUCLEOTIDE SEQUENCE</scope>
</reference>
<name>A0A382UV65_9ZZZZ</name>
<gene>
    <name evidence="4" type="ORF">METZ01_LOCUS390988</name>
</gene>
<dbReference type="Gene3D" id="2.40.50.140">
    <property type="entry name" value="Nucleic acid-binding proteins"/>
    <property type="match status" value="1"/>
</dbReference>
<dbReference type="AlphaFoldDB" id="A0A382UV65"/>
<dbReference type="Pfam" id="PF01588">
    <property type="entry name" value="tRNA_bind"/>
    <property type="match status" value="1"/>
</dbReference>
<feature type="domain" description="TRNA-binding" evidence="3">
    <location>
        <begin position="7"/>
        <end position="107"/>
    </location>
</feature>
<dbReference type="InterPro" id="IPR012340">
    <property type="entry name" value="NA-bd_OB-fold"/>
</dbReference>
<dbReference type="PANTHER" id="PTHR11586">
    <property type="entry name" value="TRNA-AMINOACYLATION COFACTOR ARC1 FAMILY MEMBER"/>
    <property type="match status" value="1"/>
</dbReference>
<sequence length="107" mass="11789">MSITYEDFKKLDIRVAKIIKTEKISGKSRIIKGQVDLGKETQDVVIGGAEFYEPNDLVGKTVIVVANLEKKNIAGIESNAMLLAADLDNKPFWLTVDEDVPPGTKIK</sequence>
<dbReference type="InterPro" id="IPR002547">
    <property type="entry name" value="tRNA-bd_dom"/>
</dbReference>
<dbReference type="PROSITE" id="PS50886">
    <property type="entry name" value="TRBD"/>
    <property type="match status" value="1"/>
</dbReference>
<dbReference type="InterPro" id="IPR051270">
    <property type="entry name" value="Tyrosine-tRNA_ligase_regulator"/>
</dbReference>
<proteinExistence type="predicted"/>
<dbReference type="SUPFAM" id="SSF50249">
    <property type="entry name" value="Nucleic acid-binding proteins"/>
    <property type="match status" value="1"/>
</dbReference>
<evidence type="ECO:0000256" key="2">
    <source>
        <dbReference type="ARBA" id="ARBA00022884"/>
    </source>
</evidence>